<comment type="caution">
    <text evidence="2">The sequence shown here is derived from an EMBL/GenBank/DDBJ whole genome shotgun (WGS) entry which is preliminary data.</text>
</comment>
<reference evidence="2 3" key="1">
    <citation type="journal article" date="2015" name="Nature">
        <title>rRNA introns, odd ribosomes, and small enigmatic genomes across a large radiation of phyla.</title>
        <authorList>
            <person name="Brown C.T."/>
            <person name="Hug L.A."/>
            <person name="Thomas B.C."/>
            <person name="Sharon I."/>
            <person name="Castelle C.J."/>
            <person name="Singh A."/>
            <person name="Wilkins M.J."/>
            <person name="Williams K.H."/>
            <person name="Banfield J.F."/>
        </authorList>
    </citation>
    <scope>NUCLEOTIDE SEQUENCE [LARGE SCALE GENOMIC DNA]</scope>
</reference>
<feature type="compositionally biased region" description="Basic and acidic residues" evidence="1">
    <location>
        <begin position="42"/>
        <end position="55"/>
    </location>
</feature>
<evidence type="ECO:0000313" key="2">
    <source>
        <dbReference type="EMBL" id="KKS03001.1"/>
    </source>
</evidence>
<evidence type="ECO:0000313" key="3">
    <source>
        <dbReference type="Proteomes" id="UP000034286"/>
    </source>
</evidence>
<feature type="region of interest" description="Disordered" evidence="1">
    <location>
        <begin position="1"/>
        <end position="90"/>
    </location>
</feature>
<proteinExistence type="predicted"/>
<sequence>MAFLPALSAPISGLPPKRTGKPPCNHLPISAASQESRMSDNSFRDARSTSSEIDRIPALLSAPKSPPRETPSPVLGKLGGLEAPGDIITP</sequence>
<evidence type="ECO:0000256" key="1">
    <source>
        <dbReference type="SAM" id="MobiDB-lite"/>
    </source>
</evidence>
<name>A0A0G0Y0T2_9BACT</name>
<accession>A0A0G0Y0T2</accession>
<organism evidence="2 3">
    <name type="scientific">Candidatus Woesebacteria bacterium GW2011_GWE1_41_24</name>
    <dbReference type="NCBI Taxonomy" id="1618597"/>
    <lineage>
        <taxon>Bacteria</taxon>
        <taxon>Candidatus Woeseibacteriota</taxon>
    </lineage>
</organism>
<dbReference type="AlphaFoldDB" id="A0A0G0Y0T2"/>
<protein>
    <submittedName>
        <fullName evidence="2">Uncharacterized protein</fullName>
    </submittedName>
</protein>
<gene>
    <name evidence="2" type="ORF">UU57_C0039G0002</name>
</gene>
<dbReference type="Proteomes" id="UP000034286">
    <property type="component" value="Unassembled WGS sequence"/>
</dbReference>
<dbReference type="EMBL" id="LCBD01000039">
    <property type="protein sequence ID" value="KKS03001.1"/>
    <property type="molecule type" value="Genomic_DNA"/>
</dbReference>
<feature type="compositionally biased region" description="Polar residues" evidence="1">
    <location>
        <begin position="31"/>
        <end position="41"/>
    </location>
</feature>